<dbReference type="AlphaFoldDB" id="A0A8J2ZCZ8"/>
<dbReference type="GO" id="GO:0016787">
    <property type="term" value="F:hydrolase activity"/>
    <property type="evidence" value="ECO:0007669"/>
    <property type="project" value="InterPro"/>
</dbReference>
<dbReference type="PANTHER" id="PTHR21240">
    <property type="entry name" value="2-AMINO-3-CARBOXYLMUCONATE-6-SEMIALDEHYDE DECARBOXYLASE"/>
    <property type="match status" value="1"/>
</dbReference>
<dbReference type="SUPFAM" id="SSF51556">
    <property type="entry name" value="Metallo-dependent hydrolases"/>
    <property type="match status" value="1"/>
</dbReference>
<dbReference type="InterPro" id="IPR032465">
    <property type="entry name" value="ACMSD"/>
</dbReference>
<evidence type="ECO:0000313" key="4">
    <source>
        <dbReference type="Proteomes" id="UP000597507"/>
    </source>
</evidence>
<dbReference type="EMBL" id="BMKS01000009">
    <property type="protein sequence ID" value="GGG40497.1"/>
    <property type="molecule type" value="Genomic_DNA"/>
</dbReference>
<accession>A0A8J2ZCZ8</accession>
<proteinExistence type="predicted"/>
<dbReference type="Proteomes" id="UP000597507">
    <property type="component" value="Unassembled WGS sequence"/>
</dbReference>
<gene>
    <name evidence="3" type="ORF">GCM10010964_30160</name>
</gene>
<dbReference type="InterPro" id="IPR006680">
    <property type="entry name" value="Amidohydro-rel"/>
</dbReference>
<dbReference type="GO" id="GO:0019748">
    <property type="term" value="P:secondary metabolic process"/>
    <property type="evidence" value="ECO:0007669"/>
    <property type="project" value="TreeGrafter"/>
</dbReference>
<feature type="domain" description="Amidohydrolase-related" evidence="2">
    <location>
        <begin position="1"/>
        <end position="207"/>
    </location>
</feature>
<dbReference type="InterPro" id="IPR032466">
    <property type="entry name" value="Metal_Hydrolase"/>
</dbReference>
<dbReference type="GO" id="GO:0016831">
    <property type="term" value="F:carboxy-lyase activity"/>
    <property type="evidence" value="ECO:0007669"/>
    <property type="project" value="InterPro"/>
</dbReference>
<dbReference type="RefSeq" id="WP_188901652.1">
    <property type="nucleotide sequence ID" value="NZ_BMKS01000009.1"/>
</dbReference>
<name>A0A8J2ZCZ8_9PROT</name>
<dbReference type="Pfam" id="PF04909">
    <property type="entry name" value="Amidohydro_2"/>
    <property type="match status" value="1"/>
</dbReference>
<dbReference type="PANTHER" id="PTHR21240:SF28">
    <property type="entry name" value="ISO-OROTATE DECARBOXYLASE (EUROFUNG)"/>
    <property type="match status" value="1"/>
</dbReference>
<dbReference type="Gene3D" id="3.20.20.140">
    <property type="entry name" value="Metal-dependent hydrolases"/>
    <property type="match status" value="1"/>
</dbReference>
<sequence length="207" mass="22780">MQEPAEAVRELERCMGPLGFKGVQVLTDVAGREPSEPDFAPFWAAAERLGALVMLHPNGFTEGVRFRRFYFGNVIGNPLDTTVALHYLVFDGVLERHPAPNLLAVHGGGFLPAYSGRMDHAWGARGNLPKPPSHYLRRVHFDTIVFTPHQLEYLVRVFGKERVLMGTDYPYDMAESDPLGHIGAVEGFDAATRAAIAGGNARRLLGL</sequence>
<comment type="caution">
    <text evidence="3">The sequence shown here is derived from an EMBL/GenBank/DDBJ whole genome shotgun (WGS) entry which is preliminary data.</text>
</comment>
<evidence type="ECO:0000256" key="1">
    <source>
        <dbReference type="ARBA" id="ARBA00023239"/>
    </source>
</evidence>
<protein>
    <recommendedName>
        <fullName evidence="2">Amidohydrolase-related domain-containing protein</fullName>
    </recommendedName>
</protein>
<reference evidence="3 4" key="1">
    <citation type="journal article" date="2014" name="Int. J. Syst. Evol. Microbiol.">
        <title>Complete genome sequence of Corynebacterium casei LMG S-19264T (=DSM 44701T), isolated from a smear-ripened cheese.</title>
        <authorList>
            <consortium name="US DOE Joint Genome Institute (JGI-PGF)"/>
            <person name="Walter F."/>
            <person name="Albersmeier A."/>
            <person name="Kalinowski J."/>
            <person name="Ruckert C."/>
        </authorList>
    </citation>
    <scope>NUCLEOTIDE SEQUENCE [LARGE SCALE GENOMIC DNA]</scope>
    <source>
        <strain evidence="3 4">CGMCC 1.16330</strain>
    </source>
</reference>
<dbReference type="GO" id="GO:0005737">
    <property type="term" value="C:cytoplasm"/>
    <property type="evidence" value="ECO:0007669"/>
    <property type="project" value="TreeGrafter"/>
</dbReference>
<evidence type="ECO:0000313" key="3">
    <source>
        <dbReference type="EMBL" id="GGG40497.1"/>
    </source>
</evidence>
<keyword evidence="4" id="KW-1185">Reference proteome</keyword>
<organism evidence="3 4">
    <name type="scientific">Caldovatus sediminis</name>
    <dbReference type="NCBI Taxonomy" id="2041189"/>
    <lineage>
        <taxon>Bacteria</taxon>
        <taxon>Pseudomonadati</taxon>
        <taxon>Pseudomonadota</taxon>
        <taxon>Alphaproteobacteria</taxon>
        <taxon>Acetobacterales</taxon>
        <taxon>Roseomonadaceae</taxon>
        <taxon>Caldovatus</taxon>
    </lineage>
</organism>
<evidence type="ECO:0000259" key="2">
    <source>
        <dbReference type="Pfam" id="PF04909"/>
    </source>
</evidence>
<keyword evidence="1" id="KW-0456">Lyase</keyword>